<dbReference type="InterPro" id="IPR023996">
    <property type="entry name" value="TonB-dep_OMP_SusC/RagA"/>
</dbReference>
<sequence length="1139" mass="123238">MQKTISVKRLLIRAMQITVVQLLCSALFCGLSFAAETRAQEILRQEVSLTVQSAEVKTVLARLEKQTSIKFIYSGNSINARQRVSVNAVNSRLSKVLDELLTPLSVGYEVVDSHILLHRKTAEPVQAPDIKSVIRKLTGSVSDEKGDPLPGVSILVKGTQTGTTTNADGKFTLDVPNDNAVLIFSFVGYVAQEIPVNAQSDISIRMAPEAKSLNEVVVTALGIAKDKKALTYAVTEVKGSEFTQAREANLGNALSGKIAGVNATSTANGAGGSSRVVIRGNGSLSGDNQPLYIVNGIPINNANQGTPGTYGGTDKGDGLLSINPDDIESISVLKGGTAAALYGSRAANGVILITTKSGKGQKGLGVEFNSNFTFERPLSFPDWQYQYGAGARGVAPTTQAEAISYGRTSWGAKLDGSSVMQPDGEARPYVAQKNNIKNFYNTGSTFSNTLAINGGNETTNFRFSASNMDNKSVVPNSSVNRKTFNLSASSTLAKKVVFEGNVQYNIENVKNRTYVADFTKNPNASVQLAATNLDIRTLSPGYDDRGYENLWNDYVYVMNPYFAVNKVKNEDDKRRIIGSFSTRYNFTDYLYLRGRLGIDQFSIRGIDITPTGTAYNTQGEMATRRLTTYETNAEAILGFNKEFGRFSVSAMAGGNKMYNNVNGVNATSGRLNVPFNYFINNGSSQVYTETAREFGINSLFASADIGFNNLLYLTLTGRQDWFSTLSADNNTLFYPSVGLSYVFSDGFKNKPSWLDYGKVRTSWAKVGGGAPDPYGLTLAYAAPPQSHLGQPLMTINGTTIPNSKLKPYTSTTTEFGIETKLFGNKLGADITVYDRTTTDDIVRATVPFSTSYTNVSLNVGKVQNRGIELLLTGSPVKSASGFGWDVSFNMAYNKNTVVKIADGLTSLALPGAIARTQNGFVYHYEGQPFGMISGYRAKTDANGNVVYNRDSGLPLQSAFTALGRGVPPLTLGLTNTFRYKTFSLGFLLDGKFGSKMYVSTNAYATNYGLAKRTVENNVRETGVTVNGVDQEGAPFSKTIPAQNYYQGIAFSLTDQFVSDAGFVKLRQLTFGYSLPQHVVAKTPFQSASLSFVARNLLLIYSQVKNVDPESNYSNGNAQGLENFGVPPTRSFGLNLMVRF</sequence>
<evidence type="ECO:0000256" key="5">
    <source>
        <dbReference type="ARBA" id="ARBA00022729"/>
    </source>
</evidence>
<dbReference type="PROSITE" id="PS52016">
    <property type="entry name" value="TONB_DEPENDENT_REC_3"/>
    <property type="match status" value="1"/>
</dbReference>
<dbReference type="SUPFAM" id="SSF49464">
    <property type="entry name" value="Carboxypeptidase regulatory domain-like"/>
    <property type="match status" value="1"/>
</dbReference>
<organism evidence="10 11">
    <name type="scientific">Dyadobacter soli</name>
    <dbReference type="NCBI Taxonomy" id="659014"/>
    <lineage>
        <taxon>Bacteria</taxon>
        <taxon>Pseudomonadati</taxon>
        <taxon>Bacteroidota</taxon>
        <taxon>Cytophagia</taxon>
        <taxon>Cytophagales</taxon>
        <taxon>Spirosomataceae</taxon>
        <taxon>Dyadobacter</taxon>
    </lineage>
</organism>
<dbReference type="RefSeq" id="WP_090146499.1">
    <property type="nucleotide sequence ID" value="NZ_FNAN01000002.1"/>
</dbReference>
<evidence type="ECO:0000313" key="10">
    <source>
        <dbReference type="EMBL" id="SDD74944.1"/>
    </source>
</evidence>
<evidence type="ECO:0000256" key="3">
    <source>
        <dbReference type="ARBA" id="ARBA00022452"/>
    </source>
</evidence>
<dbReference type="InterPro" id="IPR036942">
    <property type="entry name" value="Beta-barrel_TonB_sf"/>
</dbReference>
<name>A0A1G6X9V9_9BACT</name>
<dbReference type="NCBIfam" id="TIGR04056">
    <property type="entry name" value="OMP_RagA_SusC"/>
    <property type="match status" value="1"/>
</dbReference>
<comment type="subcellular location">
    <subcellularLocation>
        <location evidence="1 8">Cell outer membrane</location>
        <topology evidence="1 8">Multi-pass membrane protein</topology>
    </subcellularLocation>
</comment>
<dbReference type="OrthoDB" id="9768177at2"/>
<dbReference type="FunFam" id="2.60.40.1120:FF:000003">
    <property type="entry name" value="Outer membrane protein Omp121"/>
    <property type="match status" value="1"/>
</dbReference>
<dbReference type="STRING" id="659014.SAMN04487996_102104"/>
<dbReference type="InterPro" id="IPR023997">
    <property type="entry name" value="TonB-dep_OMP_SusC/RagA_CS"/>
</dbReference>
<keyword evidence="4 8" id="KW-0812">Transmembrane</keyword>
<dbReference type="Gene3D" id="2.40.170.20">
    <property type="entry name" value="TonB-dependent receptor, beta-barrel domain"/>
    <property type="match status" value="1"/>
</dbReference>
<evidence type="ECO:0000256" key="6">
    <source>
        <dbReference type="ARBA" id="ARBA00023136"/>
    </source>
</evidence>
<dbReference type="Proteomes" id="UP000198748">
    <property type="component" value="Unassembled WGS sequence"/>
</dbReference>
<dbReference type="Gene3D" id="2.60.40.1120">
    <property type="entry name" value="Carboxypeptidase-like, regulatory domain"/>
    <property type="match status" value="1"/>
</dbReference>
<reference evidence="11" key="1">
    <citation type="submission" date="2016-10" db="EMBL/GenBank/DDBJ databases">
        <authorList>
            <person name="Varghese N."/>
            <person name="Submissions S."/>
        </authorList>
    </citation>
    <scope>NUCLEOTIDE SEQUENCE [LARGE SCALE GENOMIC DNA]</scope>
    <source>
        <strain evidence="11">DSM 25329</strain>
    </source>
</reference>
<protein>
    <submittedName>
        <fullName evidence="10">TonB-linked outer membrane protein, SusC/RagA family</fullName>
    </submittedName>
</protein>
<dbReference type="Pfam" id="PF07715">
    <property type="entry name" value="Plug"/>
    <property type="match status" value="1"/>
</dbReference>
<dbReference type="InterPro" id="IPR039426">
    <property type="entry name" value="TonB-dep_rcpt-like"/>
</dbReference>
<evidence type="ECO:0000256" key="1">
    <source>
        <dbReference type="ARBA" id="ARBA00004571"/>
    </source>
</evidence>
<keyword evidence="6 8" id="KW-0472">Membrane</keyword>
<evidence type="ECO:0000256" key="8">
    <source>
        <dbReference type="PROSITE-ProRule" id="PRU01360"/>
    </source>
</evidence>
<dbReference type="InterPro" id="IPR012910">
    <property type="entry name" value="Plug_dom"/>
</dbReference>
<comment type="similarity">
    <text evidence="8">Belongs to the TonB-dependent receptor family.</text>
</comment>
<feature type="domain" description="TonB-dependent receptor plug" evidence="9">
    <location>
        <begin position="227"/>
        <end position="350"/>
    </location>
</feature>
<gene>
    <name evidence="10" type="ORF">SAMN04487996_102104</name>
</gene>
<evidence type="ECO:0000313" key="11">
    <source>
        <dbReference type="Proteomes" id="UP000198748"/>
    </source>
</evidence>
<keyword evidence="3 8" id="KW-1134">Transmembrane beta strand</keyword>
<dbReference type="GO" id="GO:0015344">
    <property type="term" value="F:siderophore uptake transmembrane transporter activity"/>
    <property type="evidence" value="ECO:0007669"/>
    <property type="project" value="TreeGrafter"/>
</dbReference>
<dbReference type="GO" id="GO:0009279">
    <property type="term" value="C:cell outer membrane"/>
    <property type="evidence" value="ECO:0007669"/>
    <property type="project" value="UniProtKB-SubCell"/>
</dbReference>
<keyword evidence="7 8" id="KW-0998">Cell outer membrane</keyword>
<dbReference type="EMBL" id="FNAN01000002">
    <property type="protein sequence ID" value="SDD74944.1"/>
    <property type="molecule type" value="Genomic_DNA"/>
</dbReference>
<evidence type="ECO:0000256" key="7">
    <source>
        <dbReference type="ARBA" id="ARBA00023237"/>
    </source>
</evidence>
<dbReference type="GO" id="GO:0044718">
    <property type="term" value="P:siderophore transmembrane transport"/>
    <property type="evidence" value="ECO:0007669"/>
    <property type="project" value="TreeGrafter"/>
</dbReference>
<dbReference type="Gene3D" id="2.170.130.10">
    <property type="entry name" value="TonB-dependent receptor, plug domain"/>
    <property type="match status" value="1"/>
</dbReference>
<evidence type="ECO:0000256" key="2">
    <source>
        <dbReference type="ARBA" id="ARBA00022448"/>
    </source>
</evidence>
<dbReference type="NCBIfam" id="TIGR04057">
    <property type="entry name" value="SusC_RagA_signa"/>
    <property type="match status" value="1"/>
</dbReference>
<evidence type="ECO:0000259" key="9">
    <source>
        <dbReference type="Pfam" id="PF07715"/>
    </source>
</evidence>
<dbReference type="AlphaFoldDB" id="A0A1G6X9V9"/>
<keyword evidence="11" id="KW-1185">Reference proteome</keyword>
<dbReference type="InterPro" id="IPR008969">
    <property type="entry name" value="CarboxyPept-like_regulatory"/>
</dbReference>
<accession>A0A1G6X9V9</accession>
<dbReference type="Pfam" id="PF13715">
    <property type="entry name" value="CarbopepD_reg_2"/>
    <property type="match status" value="1"/>
</dbReference>
<keyword evidence="2 8" id="KW-0813">Transport</keyword>
<dbReference type="InterPro" id="IPR037066">
    <property type="entry name" value="Plug_dom_sf"/>
</dbReference>
<dbReference type="PANTHER" id="PTHR30069">
    <property type="entry name" value="TONB-DEPENDENT OUTER MEMBRANE RECEPTOR"/>
    <property type="match status" value="1"/>
</dbReference>
<proteinExistence type="inferred from homology"/>
<dbReference type="SUPFAM" id="SSF56935">
    <property type="entry name" value="Porins"/>
    <property type="match status" value="1"/>
</dbReference>
<dbReference type="PANTHER" id="PTHR30069:SF29">
    <property type="entry name" value="HEMOGLOBIN AND HEMOGLOBIN-HAPTOGLOBIN-BINDING PROTEIN 1-RELATED"/>
    <property type="match status" value="1"/>
</dbReference>
<keyword evidence="5" id="KW-0732">Signal</keyword>
<evidence type="ECO:0000256" key="4">
    <source>
        <dbReference type="ARBA" id="ARBA00022692"/>
    </source>
</evidence>